<sequence>MNDCIKAEMEYREWRECPLWYCVKTLLRADGKMESEIVSDEKTKIPIAIQSLEKPQDGVFEDASGTTYYTYHRGYEAAAKQVAAASI</sequence>
<evidence type="ECO:0000313" key="1">
    <source>
        <dbReference type="EMBL" id="DAD66244.1"/>
    </source>
</evidence>
<name>A0A8S5L8K2_9CAUD</name>
<protein>
    <submittedName>
        <fullName evidence="1">Uncharacterized protein</fullName>
    </submittedName>
</protein>
<proteinExistence type="predicted"/>
<reference evidence="1" key="1">
    <citation type="journal article" date="2021" name="Proc. Natl. Acad. Sci. U.S.A.">
        <title>A Catalog of Tens of Thousands of Viruses from Human Metagenomes Reveals Hidden Associations with Chronic Diseases.</title>
        <authorList>
            <person name="Tisza M.J."/>
            <person name="Buck C.B."/>
        </authorList>
    </citation>
    <scope>NUCLEOTIDE SEQUENCE</scope>
    <source>
        <strain evidence="1">CtjfQ5</strain>
    </source>
</reference>
<dbReference type="EMBL" id="BK014655">
    <property type="protein sequence ID" value="DAD66244.1"/>
    <property type="molecule type" value="Genomic_DNA"/>
</dbReference>
<organism evidence="1">
    <name type="scientific">Siphoviridae sp. ctjfQ5</name>
    <dbReference type="NCBI Taxonomy" id="2823594"/>
    <lineage>
        <taxon>Viruses</taxon>
        <taxon>Duplodnaviria</taxon>
        <taxon>Heunggongvirae</taxon>
        <taxon>Uroviricota</taxon>
        <taxon>Caudoviricetes</taxon>
    </lineage>
</organism>
<accession>A0A8S5L8K2</accession>